<dbReference type="RefSeq" id="WP_080134683.1">
    <property type="nucleotide sequence ID" value="NZ_LWIG01000007.1"/>
</dbReference>
<feature type="compositionally biased region" description="Basic and acidic residues" evidence="1">
    <location>
        <begin position="57"/>
        <end position="67"/>
    </location>
</feature>
<gene>
    <name evidence="2" type="ORF">FBZ95_104306</name>
</gene>
<evidence type="ECO:0000313" key="3">
    <source>
        <dbReference type="Proteomes" id="UP000315914"/>
    </source>
</evidence>
<dbReference type="EMBL" id="VITW01000004">
    <property type="protein sequence ID" value="TWB76126.1"/>
    <property type="molecule type" value="Genomic_DNA"/>
</dbReference>
<evidence type="ECO:0000256" key="1">
    <source>
        <dbReference type="SAM" id="MobiDB-lite"/>
    </source>
</evidence>
<proteinExistence type="predicted"/>
<organism evidence="2 3">
    <name type="scientific">Bradyrhizobium sacchari</name>
    <dbReference type="NCBI Taxonomy" id="1399419"/>
    <lineage>
        <taxon>Bacteria</taxon>
        <taxon>Pseudomonadati</taxon>
        <taxon>Pseudomonadota</taxon>
        <taxon>Alphaproteobacteria</taxon>
        <taxon>Hyphomicrobiales</taxon>
        <taxon>Nitrobacteraceae</taxon>
        <taxon>Bradyrhizobium</taxon>
    </lineage>
</organism>
<sequence>MAPRQAATTQLGLERALKAASKAGLKAEKLELTSDGAVIHFASGDRSEVKPPSPPPDPDHNEWDDVK</sequence>
<feature type="region of interest" description="Disordered" evidence="1">
    <location>
        <begin position="43"/>
        <end position="67"/>
    </location>
</feature>
<dbReference type="Proteomes" id="UP000315914">
    <property type="component" value="Unassembled WGS sequence"/>
</dbReference>
<evidence type="ECO:0000313" key="2">
    <source>
        <dbReference type="EMBL" id="TWB76126.1"/>
    </source>
</evidence>
<protein>
    <submittedName>
        <fullName evidence="2">Uncharacterized protein</fullName>
    </submittedName>
</protein>
<keyword evidence="3" id="KW-1185">Reference proteome</keyword>
<accession>A0A560JYV0</accession>
<reference evidence="2 3" key="1">
    <citation type="submission" date="2019-06" db="EMBL/GenBank/DDBJ databases">
        <title>Genomic Encyclopedia of Type Strains, Phase IV (KMG-V): Genome sequencing to study the core and pangenomes of soil and plant-associated prokaryotes.</title>
        <authorList>
            <person name="Whitman W."/>
        </authorList>
    </citation>
    <scope>NUCLEOTIDE SEQUENCE [LARGE SCALE GENOMIC DNA]</scope>
    <source>
        <strain evidence="2 3">BR 10556</strain>
    </source>
</reference>
<dbReference type="AlphaFoldDB" id="A0A560JYV0"/>
<comment type="caution">
    <text evidence="2">The sequence shown here is derived from an EMBL/GenBank/DDBJ whole genome shotgun (WGS) entry which is preliminary data.</text>
</comment>
<name>A0A560JYV0_9BRAD</name>